<dbReference type="CDD" id="cd03023">
    <property type="entry name" value="DsbA_Com1_like"/>
    <property type="match status" value="1"/>
</dbReference>
<accession>A0A8J2YXG9</accession>
<dbReference type="Proteomes" id="UP000646365">
    <property type="component" value="Unassembled WGS sequence"/>
</dbReference>
<proteinExistence type="predicted"/>
<keyword evidence="4" id="KW-0676">Redox-active center</keyword>
<dbReference type="PANTHER" id="PTHR13887:SF14">
    <property type="entry name" value="DISULFIDE BOND FORMATION PROTEIN D"/>
    <property type="match status" value="1"/>
</dbReference>
<dbReference type="EMBL" id="BMJQ01000011">
    <property type="protein sequence ID" value="GGF31755.1"/>
    <property type="molecule type" value="Genomic_DNA"/>
</dbReference>
<sequence>MIHSLRRSLLLLPVLALAAVPAMSRADDALTQAQTDQVNKLIHDYFMNNPKALIDAIAHAEASMKQDEESQTKALIQSHREELEQDPTSPVIGNPKGDVTIVEFFDYRCPYCKVTAPTLQTLIGQDQKVRVVMKEFPILGKESVFASRVALVARKHGKYAEFHEAMFALKTKVDDDRTLEVAKSVGLDPAQVKKEAESPEIDAILKHNYDLAKTLDITGTPSFVIGDTLLPGAVELKDFQDAIAAVRKG</sequence>
<dbReference type="InterPro" id="IPR013766">
    <property type="entry name" value="Thioredoxin_domain"/>
</dbReference>
<dbReference type="GO" id="GO:0016491">
    <property type="term" value="F:oxidoreductase activity"/>
    <property type="evidence" value="ECO:0007669"/>
    <property type="project" value="UniProtKB-KW"/>
</dbReference>
<dbReference type="SUPFAM" id="SSF52833">
    <property type="entry name" value="Thioredoxin-like"/>
    <property type="match status" value="1"/>
</dbReference>
<gene>
    <name evidence="7" type="primary">com1</name>
    <name evidence="7" type="ORF">GCM10011611_42340</name>
</gene>
<evidence type="ECO:0000256" key="5">
    <source>
        <dbReference type="SAM" id="SignalP"/>
    </source>
</evidence>
<evidence type="ECO:0000256" key="1">
    <source>
        <dbReference type="ARBA" id="ARBA00022729"/>
    </source>
</evidence>
<evidence type="ECO:0000256" key="4">
    <source>
        <dbReference type="ARBA" id="ARBA00023284"/>
    </source>
</evidence>
<name>A0A8J2YXG9_9PROT</name>
<dbReference type="PANTHER" id="PTHR13887">
    <property type="entry name" value="GLUTATHIONE S-TRANSFERASE KAPPA"/>
    <property type="match status" value="1"/>
</dbReference>
<dbReference type="Pfam" id="PF01323">
    <property type="entry name" value="DSBA"/>
    <property type="match status" value="1"/>
</dbReference>
<reference evidence="7" key="2">
    <citation type="submission" date="2020-09" db="EMBL/GenBank/DDBJ databases">
        <authorList>
            <person name="Sun Q."/>
            <person name="Zhou Y."/>
        </authorList>
    </citation>
    <scope>NUCLEOTIDE SEQUENCE</scope>
    <source>
        <strain evidence="7">CGMCC 1.15725</strain>
    </source>
</reference>
<feature type="chain" id="PRO_5035269559" description="Thioredoxin domain-containing protein" evidence="5">
    <location>
        <begin position="19"/>
        <end position="249"/>
    </location>
</feature>
<feature type="domain" description="Thioredoxin" evidence="6">
    <location>
        <begin position="74"/>
        <end position="248"/>
    </location>
</feature>
<dbReference type="InterPro" id="IPR001853">
    <property type="entry name" value="DSBA-like_thioredoxin_dom"/>
</dbReference>
<dbReference type="Gene3D" id="3.40.30.10">
    <property type="entry name" value="Glutaredoxin"/>
    <property type="match status" value="1"/>
</dbReference>
<organism evidence="7 8">
    <name type="scientific">Aliidongia dinghuensis</name>
    <dbReference type="NCBI Taxonomy" id="1867774"/>
    <lineage>
        <taxon>Bacteria</taxon>
        <taxon>Pseudomonadati</taxon>
        <taxon>Pseudomonadota</taxon>
        <taxon>Alphaproteobacteria</taxon>
        <taxon>Rhodospirillales</taxon>
        <taxon>Dongiaceae</taxon>
        <taxon>Aliidongia</taxon>
    </lineage>
</organism>
<evidence type="ECO:0000313" key="7">
    <source>
        <dbReference type="EMBL" id="GGF31755.1"/>
    </source>
</evidence>
<keyword evidence="2" id="KW-0560">Oxidoreductase</keyword>
<evidence type="ECO:0000259" key="6">
    <source>
        <dbReference type="PROSITE" id="PS51352"/>
    </source>
</evidence>
<keyword evidence="3" id="KW-1015">Disulfide bond</keyword>
<reference evidence="7" key="1">
    <citation type="journal article" date="2014" name="Int. J. Syst. Evol. Microbiol.">
        <title>Complete genome sequence of Corynebacterium casei LMG S-19264T (=DSM 44701T), isolated from a smear-ripened cheese.</title>
        <authorList>
            <consortium name="US DOE Joint Genome Institute (JGI-PGF)"/>
            <person name="Walter F."/>
            <person name="Albersmeier A."/>
            <person name="Kalinowski J."/>
            <person name="Ruckert C."/>
        </authorList>
    </citation>
    <scope>NUCLEOTIDE SEQUENCE</scope>
    <source>
        <strain evidence="7">CGMCC 1.15725</strain>
    </source>
</reference>
<dbReference type="AlphaFoldDB" id="A0A8J2YXG9"/>
<keyword evidence="1 5" id="KW-0732">Signal</keyword>
<dbReference type="RefSeq" id="WP_189049475.1">
    <property type="nucleotide sequence ID" value="NZ_BMJQ01000011.1"/>
</dbReference>
<dbReference type="InterPro" id="IPR036249">
    <property type="entry name" value="Thioredoxin-like_sf"/>
</dbReference>
<evidence type="ECO:0000256" key="3">
    <source>
        <dbReference type="ARBA" id="ARBA00023157"/>
    </source>
</evidence>
<evidence type="ECO:0000256" key="2">
    <source>
        <dbReference type="ARBA" id="ARBA00023002"/>
    </source>
</evidence>
<comment type="caution">
    <text evidence="7">The sequence shown here is derived from an EMBL/GenBank/DDBJ whole genome shotgun (WGS) entry which is preliminary data.</text>
</comment>
<keyword evidence="8" id="KW-1185">Reference proteome</keyword>
<dbReference type="PROSITE" id="PS51352">
    <property type="entry name" value="THIOREDOXIN_2"/>
    <property type="match status" value="1"/>
</dbReference>
<protein>
    <recommendedName>
        <fullName evidence="6">Thioredoxin domain-containing protein</fullName>
    </recommendedName>
</protein>
<evidence type="ECO:0000313" key="8">
    <source>
        <dbReference type="Proteomes" id="UP000646365"/>
    </source>
</evidence>
<feature type="signal peptide" evidence="5">
    <location>
        <begin position="1"/>
        <end position="18"/>
    </location>
</feature>